<dbReference type="AlphaFoldDB" id="A9DME8"/>
<dbReference type="SUPFAM" id="SSF101874">
    <property type="entry name" value="YceI-like"/>
    <property type="match status" value="1"/>
</dbReference>
<proteinExistence type="predicted"/>
<protein>
    <recommendedName>
        <fullName evidence="1">Lipid/polyisoprenoid-binding YceI-like domain-containing protein</fullName>
    </recommendedName>
</protein>
<dbReference type="Gene3D" id="2.40.128.110">
    <property type="entry name" value="Lipid/polyisoprenoid-binding, YceI-like"/>
    <property type="match status" value="1"/>
</dbReference>
<dbReference type="InterPro" id="IPR007372">
    <property type="entry name" value="Lipid/polyisoprenoid-bd_YceI"/>
</dbReference>
<reference evidence="2 3" key="1">
    <citation type="journal article" date="2011" name="J. Bacteriol.">
        <title>Genome sequence of the algicidal bacterium Kordia algicida OT-1.</title>
        <authorList>
            <person name="Lee H.S."/>
            <person name="Kang S.G."/>
            <person name="Kwon K.K."/>
            <person name="Lee J.H."/>
            <person name="Kim S.J."/>
        </authorList>
    </citation>
    <scope>NUCLEOTIDE SEQUENCE [LARGE SCALE GENOMIC DNA]</scope>
    <source>
        <strain evidence="2 3">OT-1</strain>
    </source>
</reference>
<organism evidence="2 3">
    <name type="scientific">Kordia algicida OT-1</name>
    <dbReference type="NCBI Taxonomy" id="391587"/>
    <lineage>
        <taxon>Bacteria</taxon>
        <taxon>Pseudomonadati</taxon>
        <taxon>Bacteroidota</taxon>
        <taxon>Flavobacteriia</taxon>
        <taxon>Flavobacteriales</taxon>
        <taxon>Flavobacteriaceae</taxon>
        <taxon>Kordia</taxon>
    </lineage>
</organism>
<evidence type="ECO:0000313" key="2">
    <source>
        <dbReference type="EMBL" id="EDP97689.1"/>
    </source>
</evidence>
<dbReference type="RefSeq" id="WP_007096737.1">
    <property type="nucleotide sequence ID" value="NZ_CP142125.1"/>
</dbReference>
<accession>A9DME8</accession>
<feature type="domain" description="Lipid/polyisoprenoid-binding YceI-like" evidence="1">
    <location>
        <begin position="42"/>
        <end position="194"/>
    </location>
</feature>
<evidence type="ECO:0000313" key="3">
    <source>
        <dbReference type="Proteomes" id="UP000002945"/>
    </source>
</evidence>
<dbReference type="InterPro" id="IPR036761">
    <property type="entry name" value="TTHA0802/YceI-like_sf"/>
</dbReference>
<dbReference type="HOGENOM" id="CLU_1238851_0_0_10"/>
<dbReference type="EMBL" id="ABIB01000002">
    <property type="protein sequence ID" value="EDP97689.1"/>
    <property type="molecule type" value="Genomic_DNA"/>
</dbReference>
<dbReference type="OrthoDB" id="1186790at2"/>
<gene>
    <name evidence="2" type="ORF">KAOT1_21042</name>
</gene>
<name>A9DME8_9FLAO</name>
<dbReference type="eggNOG" id="ENOG502ZIUC">
    <property type="taxonomic scope" value="Bacteria"/>
</dbReference>
<keyword evidence="3" id="KW-1185">Reference proteome</keyword>
<evidence type="ECO:0000259" key="1">
    <source>
        <dbReference type="Pfam" id="PF04264"/>
    </source>
</evidence>
<dbReference type="Pfam" id="PF04264">
    <property type="entry name" value="YceI"/>
    <property type="match status" value="1"/>
</dbReference>
<dbReference type="Proteomes" id="UP000002945">
    <property type="component" value="Unassembled WGS sequence"/>
</dbReference>
<sequence length="223" mass="25143">MKKIKNILLPILIITIIIVASGYAKNEANTEPKENISSVENEQHQTINLFVTHGHCSTPFAGIVNDLQLDIPPRNDAGNPLENMKLSFEVDPNTFNVCRAEELTEQIRKPGLFVGANNEKITFKSTNVYTMGIDWYQVNGTMSIKGIEKEVKFFITGIRNSKETKTNSLVLSGQVNLFDWGIDYDKIVNGKSDSVPTKLLYINMKIDEIVYQKPVYTALEKEQ</sequence>
<comment type="caution">
    <text evidence="2">The sequence shown here is derived from an EMBL/GenBank/DDBJ whole genome shotgun (WGS) entry which is preliminary data.</text>
</comment>